<gene>
    <name evidence="1" type="ORF">AABB81_10925</name>
</gene>
<keyword evidence="1" id="KW-0378">Hydrolase</keyword>
<dbReference type="EMBL" id="JBCDNA010000002">
    <property type="protein sequence ID" value="MEL4456412.1"/>
    <property type="molecule type" value="Genomic_DNA"/>
</dbReference>
<dbReference type="PANTHER" id="PTHR43194:SF4">
    <property type="entry name" value="AB HYDROLASE-1 DOMAIN-CONTAINING PROTEIN"/>
    <property type="match status" value="1"/>
</dbReference>
<dbReference type="GO" id="GO:0016787">
    <property type="term" value="F:hydrolase activity"/>
    <property type="evidence" value="ECO:0007669"/>
    <property type="project" value="UniProtKB-KW"/>
</dbReference>
<comment type="caution">
    <text evidence="1">The sequence shown here is derived from an EMBL/GenBank/DDBJ whole genome shotgun (WGS) entry which is preliminary data.</text>
</comment>
<dbReference type="CDD" id="cd12810">
    <property type="entry name" value="Esterase_713_like-3"/>
    <property type="match status" value="1"/>
</dbReference>
<dbReference type="InterPro" id="IPR029058">
    <property type="entry name" value="AB_hydrolase_fold"/>
</dbReference>
<dbReference type="Gene3D" id="3.40.50.1820">
    <property type="entry name" value="alpha/beta hydrolase"/>
    <property type="match status" value="1"/>
</dbReference>
<evidence type="ECO:0000313" key="2">
    <source>
        <dbReference type="Proteomes" id="UP001474120"/>
    </source>
</evidence>
<dbReference type="RefSeq" id="WP_342160544.1">
    <property type="nucleotide sequence ID" value="NZ_JBCDNA010000002.1"/>
</dbReference>
<dbReference type="Proteomes" id="UP001474120">
    <property type="component" value="Unassembled WGS sequence"/>
</dbReference>
<proteinExistence type="predicted"/>
<evidence type="ECO:0000313" key="1">
    <source>
        <dbReference type="EMBL" id="MEL4456412.1"/>
    </source>
</evidence>
<name>A0ABU9L1V4_9FLAO</name>
<accession>A0ABU9L1V4</accession>
<keyword evidence="2" id="KW-1185">Reference proteome</keyword>
<reference evidence="1 2" key="1">
    <citation type="submission" date="2024-04" db="EMBL/GenBank/DDBJ databases">
        <title>whole genome sequencing of Lutimonas vermicola strain IMCC1616.</title>
        <authorList>
            <person name="Bae S.S."/>
        </authorList>
    </citation>
    <scope>NUCLEOTIDE SEQUENCE [LARGE SCALE GENOMIC DNA]</scope>
    <source>
        <strain evidence="1 2">IMCC1616</strain>
    </source>
</reference>
<dbReference type="PANTHER" id="PTHR43194">
    <property type="entry name" value="HYDROLASE ALPHA/BETA FOLD FAMILY"/>
    <property type="match status" value="1"/>
</dbReference>
<dbReference type="InterPro" id="IPR050228">
    <property type="entry name" value="Carboxylesterase_BioH"/>
</dbReference>
<sequence>MVKVGKGVKIIGYPAENKIVLYLYPHEIQALNMNAPKNSFCNHFFVLGLTFILVFGSSCNDAEKNTSSGLMLIKEQGSFTVGGTVLTNPGQFDAIRRGPEGQTFHADHAYVFYQIPVNARKFPLVMWHGFGQFSKTWETTPDGRDGFQNIFLKRDFGVYVIDQPRRGNAGRSSEEAVIKPTPDEQFWFNIFRIGVWPDYFPGVQFARDKETLNQYFRQMTPNIGPIDIEVNVKAVSVLFDKIGSSVLVTHSHSGGMGWLTAVKNEHIRGIVSYEPGSGFLFPEGEVPEPIESSSGPLEASGISKEEFLMLTKIPIIIYYGDNIPENPDPNPGVDGWRVRLEMARLWRDTVNKYGGDVTVVHLPEIGIHGNTHFPFSDLNNLEIADLMSEWLKEKGLN</sequence>
<dbReference type="SUPFAM" id="SSF53474">
    <property type="entry name" value="alpha/beta-Hydrolases"/>
    <property type="match status" value="1"/>
</dbReference>
<organism evidence="1 2">
    <name type="scientific">Lutimonas vermicola</name>
    <dbReference type="NCBI Taxonomy" id="414288"/>
    <lineage>
        <taxon>Bacteria</taxon>
        <taxon>Pseudomonadati</taxon>
        <taxon>Bacteroidota</taxon>
        <taxon>Flavobacteriia</taxon>
        <taxon>Flavobacteriales</taxon>
        <taxon>Flavobacteriaceae</taxon>
        <taxon>Lutimonas</taxon>
    </lineage>
</organism>
<protein>
    <submittedName>
        <fullName evidence="1">Alpha/beta fold hydrolase</fullName>
    </submittedName>
</protein>